<dbReference type="GO" id="GO:0006537">
    <property type="term" value="P:glutamate biosynthetic process"/>
    <property type="evidence" value="ECO:0007669"/>
    <property type="project" value="TreeGrafter"/>
</dbReference>
<dbReference type="GO" id="GO:0004354">
    <property type="term" value="F:glutamate dehydrogenase (NADP+) activity"/>
    <property type="evidence" value="ECO:0007669"/>
    <property type="project" value="TreeGrafter"/>
</dbReference>
<dbReference type="GO" id="GO:0005829">
    <property type="term" value="C:cytosol"/>
    <property type="evidence" value="ECO:0007669"/>
    <property type="project" value="TreeGrafter"/>
</dbReference>
<evidence type="ECO:0000313" key="1">
    <source>
        <dbReference type="EMBL" id="RZC68229.1"/>
    </source>
</evidence>
<dbReference type="AlphaFoldDB" id="A0A4Y7K8H4"/>
<sequence length="127" mass="14309">MSSALTSKSATSIIEAVLRRDPNESEFIQSVQEAIHSLERVIAKNTHYVRILERLLEPERMLVFRVPWIDDKGESHTLKNALSPYKLGGAGGGSDFDPKGKSENEVYFAQLMLAEMNKELKGLRYLT</sequence>
<gene>
    <name evidence="1" type="ORF">C5167_031485</name>
</gene>
<dbReference type="PANTHER" id="PTHR43571:SF1">
    <property type="entry name" value="NADP-SPECIFIC GLUTAMATE DEHYDROGENASE 1-RELATED"/>
    <property type="match status" value="1"/>
</dbReference>
<dbReference type="Gene3D" id="1.10.285.10">
    <property type="entry name" value="Glutamate Dehydrogenase, chain A, domain 3"/>
    <property type="match status" value="1"/>
</dbReference>
<dbReference type="Gramene" id="RZC68229">
    <property type="protein sequence ID" value="RZC68229"/>
    <property type="gene ID" value="C5167_031485"/>
</dbReference>
<keyword evidence="2" id="KW-1185">Reference proteome</keyword>
<organism evidence="1 2">
    <name type="scientific">Papaver somniferum</name>
    <name type="common">Opium poppy</name>
    <dbReference type="NCBI Taxonomy" id="3469"/>
    <lineage>
        <taxon>Eukaryota</taxon>
        <taxon>Viridiplantae</taxon>
        <taxon>Streptophyta</taxon>
        <taxon>Embryophyta</taxon>
        <taxon>Tracheophyta</taxon>
        <taxon>Spermatophyta</taxon>
        <taxon>Magnoliopsida</taxon>
        <taxon>Ranunculales</taxon>
        <taxon>Papaveraceae</taxon>
        <taxon>Papaveroideae</taxon>
        <taxon>Papaver</taxon>
    </lineage>
</organism>
<dbReference type="PANTHER" id="PTHR43571">
    <property type="entry name" value="NADP-SPECIFIC GLUTAMATE DEHYDROGENASE 1-RELATED"/>
    <property type="match status" value="1"/>
</dbReference>
<dbReference type="STRING" id="3469.A0A4Y7K8H4"/>
<dbReference type="SUPFAM" id="SSF53223">
    <property type="entry name" value="Aminoacid dehydrogenase-like, N-terminal domain"/>
    <property type="match status" value="1"/>
</dbReference>
<accession>A0A4Y7K8H4</accession>
<proteinExistence type="predicted"/>
<protein>
    <submittedName>
        <fullName evidence="1">Uncharacterized protein</fullName>
    </submittedName>
</protein>
<dbReference type="InterPro" id="IPR046346">
    <property type="entry name" value="Aminoacid_DH-like_N_sf"/>
</dbReference>
<reference evidence="1 2" key="1">
    <citation type="journal article" date="2018" name="Science">
        <title>The opium poppy genome and morphinan production.</title>
        <authorList>
            <person name="Guo L."/>
            <person name="Winzer T."/>
            <person name="Yang X."/>
            <person name="Li Y."/>
            <person name="Ning Z."/>
            <person name="He Z."/>
            <person name="Teodor R."/>
            <person name="Lu Y."/>
            <person name="Bowser T.A."/>
            <person name="Graham I.A."/>
            <person name="Ye K."/>
        </authorList>
    </citation>
    <scope>NUCLEOTIDE SEQUENCE [LARGE SCALE GENOMIC DNA]</scope>
    <source>
        <strain evidence="2">cv. HN1</strain>
        <tissue evidence="1">Leaves</tissue>
    </source>
</reference>
<evidence type="ECO:0000313" key="2">
    <source>
        <dbReference type="Proteomes" id="UP000316621"/>
    </source>
</evidence>
<dbReference type="EMBL" id="CM010721">
    <property type="protein sequence ID" value="RZC68229.1"/>
    <property type="molecule type" value="Genomic_DNA"/>
</dbReference>
<dbReference type="Gene3D" id="3.40.50.10860">
    <property type="entry name" value="Leucine Dehydrogenase, chain A, domain 1"/>
    <property type="match status" value="2"/>
</dbReference>
<dbReference type="Proteomes" id="UP000316621">
    <property type="component" value="Chromosome 7"/>
</dbReference>
<dbReference type="InterPro" id="IPR050724">
    <property type="entry name" value="Glu_Leu_Phe_Val_DH"/>
</dbReference>
<name>A0A4Y7K8H4_PAPSO</name>